<dbReference type="Pfam" id="PF06835">
    <property type="entry name" value="LptC"/>
    <property type="match status" value="1"/>
</dbReference>
<evidence type="ECO:0000256" key="4">
    <source>
        <dbReference type="ARBA" id="ARBA00022989"/>
    </source>
</evidence>
<dbReference type="InterPro" id="IPR052363">
    <property type="entry name" value="LPS_export_LptC"/>
</dbReference>
<keyword evidence="1" id="KW-1003">Cell membrane</keyword>
<keyword evidence="3 7" id="KW-0812">Transmembrane</keyword>
<dbReference type="Gene3D" id="2.60.450.10">
    <property type="entry name" value="Lipopolysaccharide (LPS) transport protein A like domain"/>
    <property type="match status" value="1"/>
</dbReference>
<dbReference type="InterPro" id="IPR026265">
    <property type="entry name" value="LptC"/>
</dbReference>
<evidence type="ECO:0000313" key="9">
    <source>
        <dbReference type="Proteomes" id="UP000629025"/>
    </source>
</evidence>
<gene>
    <name evidence="8" type="ORF">GCM10011352_06800</name>
</gene>
<feature type="transmembrane region" description="Helical" evidence="7">
    <location>
        <begin position="7"/>
        <end position="25"/>
    </location>
</feature>
<evidence type="ECO:0000256" key="1">
    <source>
        <dbReference type="ARBA" id="ARBA00022475"/>
    </source>
</evidence>
<dbReference type="EMBL" id="BMIJ01000001">
    <property type="protein sequence ID" value="GGB83595.1"/>
    <property type="molecule type" value="Genomic_DNA"/>
</dbReference>
<sequence>MFSSARIRLLIALAIVTPVLVYWGFSGDTVPQQPGGTREDSGSIDFFMRDAETVYWSTDGARAREWSAPELNHYPQRSRSELRQPQTLMPTGDGGIYKMRANEGWIVDDQSQIQLAGSVEVHHNPQSGPAGILTTSSLTIFPPQNLARTDEPATLVRDGERTDTVGLEVYFDQRRIELLSNVQGRYNAR</sequence>
<dbReference type="PANTHER" id="PTHR37481">
    <property type="entry name" value="LIPOPOLYSACCHARIDE EXPORT SYSTEM PROTEIN LPTC"/>
    <property type="match status" value="1"/>
</dbReference>
<comment type="caution">
    <text evidence="8">The sequence shown here is derived from an EMBL/GenBank/DDBJ whole genome shotgun (WGS) entry which is preliminary data.</text>
</comment>
<evidence type="ECO:0000256" key="7">
    <source>
        <dbReference type="SAM" id="Phobius"/>
    </source>
</evidence>
<reference evidence="9" key="1">
    <citation type="journal article" date="2019" name="Int. J. Syst. Evol. Microbiol.">
        <title>The Global Catalogue of Microorganisms (GCM) 10K type strain sequencing project: providing services to taxonomists for standard genome sequencing and annotation.</title>
        <authorList>
            <consortium name="The Broad Institute Genomics Platform"/>
            <consortium name="The Broad Institute Genome Sequencing Center for Infectious Disease"/>
            <person name="Wu L."/>
            <person name="Ma J."/>
        </authorList>
    </citation>
    <scope>NUCLEOTIDE SEQUENCE [LARGE SCALE GENOMIC DNA]</scope>
    <source>
        <strain evidence="9">CGMCC 1.15341</strain>
    </source>
</reference>
<dbReference type="Proteomes" id="UP000629025">
    <property type="component" value="Unassembled WGS sequence"/>
</dbReference>
<dbReference type="NCBIfam" id="TIGR04409">
    <property type="entry name" value="LptC_YrbK"/>
    <property type="match status" value="1"/>
</dbReference>
<keyword evidence="4 7" id="KW-1133">Transmembrane helix</keyword>
<evidence type="ECO:0000313" key="8">
    <source>
        <dbReference type="EMBL" id="GGB83595.1"/>
    </source>
</evidence>
<evidence type="ECO:0000256" key="6">
    <source>
        <dbReference type="SAM" id="MobiDB-lite"/>
    </source>
</evidence>
<feature type="region of interest" description="Disordered" evidence="6">
    <location>
        <begin position="69"/>
        <end position="89"/>
    </location>
</feature>
<name>A0ABQ1JZR9_9GAMM</name>
<evidence type="ECO:0000256" key="5">
    <source>
        <dbReference type="ARBA" id="ARBA00023136"/>
    </source>
</evidence>
<dbReference type="PANTHER" id="PTHR37481:SF1">
    <property type="entry name" value="LIPOPOLYSACCHARIDE EXPORT SYSTEM PROTEIN LPTC"/>
    <property type="match status" value="1"/>
</dbReference>
<dbReference type="InterPro" id="IPR010664">
    <property type="entry name" value="LipoPS_assembly_LptC-rel"/>
</dbReference>
<organism evidence="8 9">
    <name type="scientific">Marinobacterium zhoushanense</name>
    <dbReference type="NCBI Taxonomy" id="1679163"/>
    <lineage>
        <taxon>Bacteria</taxon>
        <taxon>Pseudomonadati</taxon>
        <taxon>Pseudomonadota</taxon>
        <taxon>Gammaproteobacteria</taxon>
        <taxon>Oceanospirillales</taxon>
        <taxon>Oceanospirillaceae</taxon>
        <taxon>Marinobacterium</taxon>
    </lineage>
</organism>
<evidence type="ECO:0000256" key="3">
    <source>
        <dbReference type="ARBA" id="ARBA00022692"/>
    </source>
</evidence>
<evidence type="ECO:0008006" key="10">
    <source>
        <dbReference type="Google" id="ProtNLM"/>
    </source>
</evidence>
<accession>A0ABQ1JZR9</accession>
<keyword evidence="9" id="KW-1185">Reference proteome</keyword>
<keyword evidence="2" id="KW-0997">Cell inner membrane</keyword>
<dbReference type="RefSeq" id="WP_188745679.1">
    <property type="nucleotide sequence ID" value="NZ_BMIJ01000001.1"/>
</dbReference>
<keyword evidence="5 7" id="KW-0472">Membrane</keyword>
<evidence type="ECO:0000256" key="2">
    <source>
        <dbReference type="ARBA" id="ARBA00022519"/>
    </source>
</evidence>
<protein>
    <recommendedName>
        <fullName evidence="10">Lipopolysaccharide export system protein LptC</fullName>
    </recommendedName>
</protein>
<proteinExistence type="predicted"/>